<dbReference type="CDD" id="cd00060">
    <property type="entry name" value="FHA"/>
    <property type="match status" value="1"/>
</dbReference>
<comment type="caution">
    <text evidence="2">The sequence shown here is derived from an EMBL/GenBank/DDBJ whole genome shotgun (WGS) entry which is preliminary data.</text>
</comment>
<dbReference type="Pfam" id="PF00498">
    <property type="entry name" value="FHA"/>
    <property type="match status" value="1"/>
</dbReference>
<dbReference type="InterPro" id="IPR008984">
    <property type="entry name" value="SMAD_FHA_dom_sf"/>
</dbReference>
<evidence type="ECO:0000259" key="1">
    <source>
        <dbReference type="PROSITE" id="PS50006"/>
    </source>
</evidence>
<evidence type="ECO:0000313" key="2">
    <source>
        <dbReference type="EMBL" id="EXJ09115.1"/>
    </source>
</evidence>
<dbReference type="Gene3D" id="2.60.200.20">
    <property type="match status" value="1"/>
</dbReference>
<dbReference type="EMBL" id="AONB01000033">
    <property type="protein sequence ID" value="EXJ09115.1"/>
    <property type="molecule type" value="Genomic_DNA"/>
</dbReference>
<dbReference type="OrthoDB" id="370565at2"/>
<dbReference type="RefSeq" id="WP_036514682.1">
    <property type="nucleotide sequence ID" value="NZ_AONB01000033.1"/>
</dbReference>
<organism evidence="2 3">
    <name type="scientific">Nitrincola nitratireducens</name>
    <dbReference type="NCBI Taxonomy" id="1229521"/>
    <lineage>
        <taxon>Bacteria</taxon>
        <taxon>Pseudomonadati</taxon>
        <taxon>Pseudomonadota</taxon>
        <taxon>Gammaproteobacteria</taxon>
        <taxon>Oceanospirillales</taxon>
        <taxon>Oceanospirillaceae</taxon>
        <taxon>Nitrincola</taxon>
    </lineage>
</organism>
<keyword evidence="3" id="KW-1185">Reference proteome</keyword>
<protein>
    <submittedName>
        <fullName evidence="2">FHA domain protein</fullName>
    </submittedName>
</protein>
<accession>W9VEI0</accession>
<sequence length="116" mass="12661">MKDPVVGWVVIVDGPGKGAALPLGYGMNTIGRANCRITLNFGDMEVSREPHANITYDPRGRCYYVNHGGGKNLTYLNNAPVLQPVLLNGGEQMQLGATTLKFVPFCGMDFDWQDSQ</sequence>
<dbReference type="InterPro" id="IPR000253">
    <property type="entry name" value="FHA_dom"/>
</dbReference>
<dbReference type="PROSITE" id="PS50006">
    <property type="entry name" value="FHA_DOMAIN"/>
    <property type="match status" value="1"/>
</dbReference>
<reference evidence="3" key="1">
    <citation type="submission" date="2012-11" db="EMBL/GenBank/DDBJ databases">
        <authorList>
            <person name="Singh A."/>
            <person name="Pinnaka A.K."/>
            <person name="Vaidya B."/>
        </authorList>
    </citation>
    <scope>NUCLEOTIDE SEQUENCE [LARGE SCALE GENOMIC DNA]</scope>
    <source>
        <strain evidence="3">AK23</strain>
    </source>
</reference>
<feature type="domain" description="FHA" evidence="1">
    <location>
        <begin position="28"/>
        <end position="81"/>
    </location>
</feature>
<dbReference type="SUPFAM" id="SSF49879">
    <property type="entry name" value="SMAD/FHA domain"/>
    <property type="match status" value="1"/>
</dbReference>
<proteinExistence type="predicted"/>
<evidence type="ECO:0000313" key="3">
    <source>
        <dbReference type="Proteomes" id="UP000019464"/>
    </source>
</evidence>
<dbReference type="AlphaFoldDB" id="W9VEI0"/>
<dbReference type="STRING" id="1229521.D791_03945"/>
<name>W9VEI0_9GAMM</name>
<dbReference type="Proteomes" id="UP000019464">
    <property type="component" value="Unassembled WGS sequence"/>
</dbReference>
<reference evidence="2 3" key="2">
    <citation type="journal article" date="2015" name="Syst. Appl. Microbiol.">
        <title>Nitrincola nitratireducens sp. nov. isolated from a haloalkaline crater lake.</title>
        <authorList>
            <person name="Singh A."/>
            <person name="Vaidya B."/>
            <person name="Tanuku N.R."/>
            <person name="Pinnaka A.K."/>
        </authorList>
    </citation>
    <scope>NUCLEOTIDE SEQUENCE [LARGE SCALE GENOMIC DNA]</scope>
    <source>
        <strain evidence="2 3">AK23</strain>
    </source>
</reference>
<gene>
    <name evidence="2" type="ORF">D791_03945</name>
</gene>